<dbReference type="RefSeq" id="WP_237048857.1">
    <property type="nucleotide sequence ID" value="NZ_CP019646.1"/>
</dbReference>
<dbReference type="PANTHER" id="PTHR38430">
    <property type="entry name" value="PROTEIN-ARGININE KINASE ACTIVATOR PROTEIN"/>
    <property type="match status" value="1"/>
</dbReference>
<dbReference type="Proteomes" id="UP000188181">
    <property type="component" value="Chromosome"/>
</dbReference>
<dbReference type="GO" id="GO:0050897">
    <property type="term" value="F:cobalt ion binding"/>
    <property type="evidence" value="ECO:0007669"/>
    <property type="project" value="TreeGrafter"/>
</dbReference>
<dbReference type="GO" id="GO:0005507">
    <property type="term" value="F:copper ion binding"/>
    <property type="evidence" value="ECO:0007669"/>
    <property type="project" value="TreeGrafter"/>
</dbReference>
<dbReference type="GO" id="GO:0008270">
    <property type="term" value="F:zinc ion binding"/>
    <property type="evidence" value="ECO:0007669"/>
    <property type="project" value="TreeGrafter"/>
</dbReference>
<accession>A0A1Q2MC98</accession>
<dbReference type="Pfam" id="PF02151">
    <property type="entry name" value="UVR"/>
    <property type="match status" value="1"/>
</dbReference>
<keyword evidence="3" id="KW-1185">Reference proteome</keyword>
<evidence type="ECO:0000259" key="1">
    <source>
        <dbReference type="Pfam" id="PF02151"/>
    </source>
</evidence>
<evidence type="ECO:0000313" key="3">
    <source>
        <dbReference type="Proteomes" id="UP000188181"/>
    </source>
</evidence>
<reference evidence="3" key="1">
    <citation type="submission" date="2017-02" db="EMBL/GenBank/DDBJ databases">
        <title>Comparative genomics and description of representatives of a novel lineage of planctomycetes thriving in anoxic sediments.</title>
        <authorList>
            <person name="Spring S."/>
            <person name="Bunk B."/>
            <person name="Sproer C."/>
        </authorList>
    </citation>
    <scope>NUCLEOTIDE SEQUENCE [LARGE SCALE GENOMIC DNA]</scope>
    <source>
        <strain evidence="3">SM-Chi-D1</strain>
    </source>
</reference>
<sequence>MKCQSCHNNPAVVHLVKMVNGLKSEMHLCIKCAAKFTSQLEESLELDKVLGELLAQLEESEPSQELSEVKEISADEIGLHCPDCGIDESSVKNDLLLGCASDYFVFSQFIGKSLARFQDGNTFHKGKIPHNLDSKVDRKPLIIFLKQQLVNAVELEEYELAADLRDRIDSLTCS</sequence>
<dbReference type="GO" id="GO:0046870">
    <property type="term" value="F:cadmium ion binding"/>
    <property type="evidence" value="ECO:0007669"/>
    <property type="project" value="TreeGrafter"/>
</dbReference>
<dbReference type="AlphaFoldDB" id="A0A1Q2MC98"/>
<name>A0A1Q2MC98_9BACT</name>
<protein>
    <recommendedName>
        <fullName evidence="1">UVR domain-containing protein</fullName>
    </recommendedName>
</protein>
<dbReference type="EMBL" id="CP019646">
    <property type="protein sequence ID" value="AQQ70168.1"/>
    <property type="molecule type" value="Genomic_DNA"/>
</dbReference>
<dbReference type="KEGG" id="pbas:SMSP2_00510"/>
<dbReference type="PANTHER" id="PTHR38430:SF1">
    <property type="entry name" value="PROTEIN-ARGININE KINASE ACTIVATOR PROTEIN"/>
    <property type="match status" value="1"/>
</dbReference>
<dbReference type="InterPro" id="IPR001943">
    <property type="entry name" value="UVR_dom"/>
</dbReference>
<dbReference type="GO" id="GO:1990169">
    <property type="term" value="P:stress response to copper ion"/>
    <property type="evidence" value="ECO:0007669"/>
    <property type="project" value="TreeGrafter"/>
</dbReference>
<dbReference type="InterPro" id="IPR025542">
    <property type="entry name" value="YacH"/>
</dbReference>
<dbReference type="PIRSF" id="PIRSF015034">
    <property type="entry name" value="YacH"/>
    <property type="match status" value="1"/>
</dbReference>
<organism evidence="2 3">
    <name type="scientific">Limihaloglobus sulfuriphilus</name>
    <dbReference type="NCBI Taxonomy" id="1851148"/>
    <lineage>
        <taxon>Bacteria</taxon>
        <taxon>Pseudomonadati</taxon>
        <taxon>Planctomycetota</taxon>
        <taxon>Phycisphaerae</taxon>
        <taxon>Sedimentisphaerales</taxon>
        <taxon>Sedimentisphaeraceae</taxon>
        <taxon>Limihaloglobus</taxon>
    </lineage>
</organism>
<proteinExistence type="predicted"/>
<evidence type="ECO:0000313" key="2">
    <source>
        <dbReference type="EMBL" id="AQQ70168.1"/>
    </source>
</evidence>
<feature type="domain" description="UVR" evidence="1">
    <location>
        <begin position="142"/>
        <end position="171"/>
    </location>
</feature>
<dbReference type="STRING" id="1851148.SMSP2_00510"/>
<gene>
    <name evidence="2" type="ORF">SMSP2_00510</name>
</gene>
<dbReference type="GO" id="GO:1990170">
    <property type="term" value="P:stress response to cadmium ion"/>
    <property type="evidence" value="ECO:0007669"/>
    <property type="project" value="TreeGrafter"/>
</dbReference>